<evidence type="ECO:0000313" key="2">
    <source>
        <dbReference type="EMBL" id="CAB87232.1"/>
    </source>
</evidence>
<gene>
    <name evidence="2" type="primary">F26B15_30</name>
</gene>
<feature type="region of interest" description="Disordered" evidence="1">
    <location>
        <begin position="306"/>
        <end position="327"/>
    </location>
</feature>
<evidence type="ECO:0000256" key="1">
    <source>
        <dbReference type="SAM" id="MobiDB-lite"/>
    </source>
</evidence>
<dbReference type="AlphaFoldDB" id="Q9M231"/>
<dbReference type="EMBL" id="AL138645">
    <property type="protein sequence ID" value="CAB87232.1"/>
    <property type="molecule type" value="Genomic_DNA"/>
</dbReference>
<dbReference type="PIR" id="T47281">
    <property type="entry name" value="T47281"/>
</dbReference>
<name>Q9M231_ARATH</name>
<feature type="compositionally biased region" description="Acidic residues" evidence="1">
    <location>
        <begin position="54"/>
        <end position="64"/>
    </location>
</feature>
<reference evidence="2" key="3">
    <citation type="submission" date="2000-04" db="EMBL/GenBank/DDBJ databases">
        <authorList>
            <person name="EU Arabidopsis sequencing project"/>
        </authorList>
    </citation>
    <scope>NUCLEOTIDE SEQUENCE</scope>
</reference>
<feature type="region of interest" description="Disordered" evidence="1">
    <location>
        <begin position="37"/>
        <end position="94"/>
    </location>
</feature>
<reference key="1">
    <citation type="journal article" date="2000" name="Nature">
        <title>Sequence and analysis of chromosome 3 of the plant Arabidopsis thaliana.</title>
        <authorList>
            <consortium name="European Union Chromosome 3 Arabidopsis Sequencing Consortium"/>
            <consortium name="Institute for Genomic Research"/>
            <consortium name="Kazusa DNA Research Institute"/>
            <person name="Salanoubat M."/>
            <person name="Lemcke K."/>
            <person name="Rieger M."/>
            <person name="Ansorge W."/>
            <person name="Unseld M."/>
            <person name="Fartmann B."/>
            <person name="Valle G."/>
            <person name="Blocker H."/>
            <person name="Perez-Alonso M."/>
            <person name="Obermaier B."/>
            <person name="Delseny M."/>
            <person name="Boutry M."/>
            <person name="Grivell L.A."/>
            <person name="Mache R."/>
            <person name="Puigdomenech P."/>
            <person name="De Simone V."/>
            <person name="Choisne N."/>
            <person name="Artiguenave F."/>
            <person name="Robert C."/>
            <person name="Brottier P."/>
            <person name="Wincker P."/>
            <person name="Cattolico L."/>
            <person name="Weissenbach J."/>
            <person name="Saurin W."/>
            <person name="Quetier F."/>
            <person name="Schafer M."/>
            <person name="Muller-Auer S."/>
            <person name="Gabel C."/>
            <person name="Fuchs M."/>
            <person name="Benes V."/>
            <person name="Wurmbach E."/>
            <person name="Drzonek H."/>
            <person name="Erfle H."/>
            <person name="Jordan N."/>
            <person name="Bangert S."/>
            <person name="Wiedelmann R."/>
            <person name="Kranz H."/>
            <person name="Voss H."/>
            <person name="Holland R."/>
            <person name="Brandt P."/>
            <person name="Nyakatura G."/>
            <person name="Vezzi A."/>
            <person name="D'Angelo M."/>
            <person name="Pallavicini A."/>
            <person name="Toppo S."/>
            <person name="Simionati B."/>
            <person name="Conrad A."/>
            <person name="Hornischer K."/>
            <person name="Kauer G."/>
            <person name="Lohnert T.H."/>
            <person name="Nordsiek G."/>
            <person name="Reichelt J."/>
            <person name="Scharfe M."/>
            <person name="Schon O."/>
            <person name="Bargues M."/>
            <person name="Terol J."/>
            <person name="Climent J."/>
            <person name="Navarro P."/>
            <person name="Collado C."/>
            <person name="Perez-Perez A."/>
            <person name="Ottenwalder B."/>
            <person name="Duchemin D."/>
            <person name="Cooke R."/>
            <person name="Laudie M."/>
            <person name="Berger-Llauro C."/>
            <person name="Purnelle B."/>
            <person name="Masuy D."/>
            <person name="de Haan M."/>
            <person name="Maarse A.C."/>
            <person name="Alcaraz J.P."/>
            <person name="Cottet A."/>
            <person name="Casacuberta E."/>
            <person name="Monfort A."/>
            <person name="Argiriou A."/>
            <person name="flores M."/>
            <person name="Liguori R."/>
            <person name="Vitale D."/>
            <person name="Mannhaupt G."/>
            <person name="Haase D."/>
            <person name="Schoof H."/>
            <person name="Rudd S."/>
            <person name="Zaccaria P."/>
            <person name="Mewes H.W."/>
            <person name="Mayer K.F."/>
            <person name="Kaul S."/>
            <person name="Town C.D."/>
            <person name="Koo H.L."/>
            <person name="Tallon L.J."/>
            <person name="Jenkins J."/>
            <person name="Rooney T."/>
            <person name="Rizzo M."/>
            <person name="Walts A."/>
            <person name="Utterback T."/>
            <person name="Fujii C.Y."/>
            <person name="Shea T.P."/>
            <person name="Creasy T.H."/>
            <person name="Haas B."/>
            <person name="Maiti R."/>
            <person name="Wu D."/>
            <person name="Peterson J."/>
            <person name="Van Aken S."/>
            <person name="Pai G."/>
            <person name="Militscher J."/>
            <person name="Sellers P."/>
            <person name="Gill J.E."/>
            <person name="Feldblyum T.V."/>
            <person name="Preuss D."/>
            <person name="Lin X."/>
            <person name="Nierman W.C."/>
            <person name="Salzberg S.L."/>
            <person name="White O."/>
            <person name="Venter J.C."/>
            <person name="Fraser C.M."/>
            <person name="Kaneko T."/>
            <person name="Nakamura Y."/>
            <person name="Sato S."/>
            <person name="Kato T."/>
            <person name="Asamizu E."/>
            <person name="Sasamoto S."/>
            <person name="Kimura T."/>
            <person name="Idesawa K."/>
            <person name="Kawashima K."/>
            <person name="Kishida Y."/>
            <person name="Kiyokawa C."/>
            <person name="Kohara M."/>
            <person name="Matsumoto M."/>
            <person name="Matsuno A."/>
            <person name="Muraki A."/>
            <person name="Nakayama S."/>
            <person name="Nakazaki N."/>
            <person name="Shinpo S."/>
            <person name="Takeuchi C."/>
            <person name="Wada T."/>
            <person name="Watanabe A."/>
            <person name="Yamada M."/>
            <person name="Yasuda M."/>
            <person name="Tabata S."/>
        </authorList>
    </citation>
    <scope>NUCLEOTIDE SEQUENCE [LARGE SCALE GENOMIC DNA]</scope>
    <source>
        <strain>cv. Columbia</strain>
    </source>
</reference>
<feature type="compositionally biased region" description="Basic and acidic residues" evidence="1">
    <location>
        <begin position="73"/>
        <end position="82"/>
    </location>
</feature>
<sequence>MSLKHHPRRSLRQQGVDLPFVIDELQNQGSVASVLVSDLAEEEEDGEQPATTEVDGEREEEAATEGDVQPSTEETRTQEIETKKRKTRGQTRMSKVAKQIHDKIDVKFTSTGEHVGPGSVTRSSFLGPLVREHVSVLLDDWRKFSDETSDTLCEEIQEKIRTIDSDMGSSATTSIKEDVVSQVLRRDKPGRIRGLARGVTAAKLALLQHESDDGSNSEENGVRYRLLDWSAPKDLVVAEAEYYSMDPLYKIGRIKIDHHAAAVIVRSVTNEDASVWTQQLQSTTSKLAVNQNIALPLKHIRVLSPKANESASKKTPKSKSLSNSSCSTDSIRKKKCILLDCDDSGEEVAEGRVMSTNPTERVNFVPLGHNASKIMIEVAKIGEAKVWKPNSEIVCIADAVGSTVAWPNEKIMFV</sequence>
<accession>Q9M231</accession>
<protein>
    <submittedName>
        <fullName evidence="2">Uncharacterized protein F26B15_30</fullName>
    </submittedName>
</protein>
<reference evidence="2" key="2">
    <citation type="submission" date="2000-02" db="EMBL/GenBank/DDBJ databases">
        <authorList>
            <person name="Nyakatura G."/>
            <person name="Fartmann B."/>
            <person name="Dauner D."/>
            <person name="Sterr W."/>
            <person name="Holland R."/>
            <person name="Weichselgartner M."/>
            <person name="Mewes H.W."/>
            <person name="Rudd S."/>
            <person name="Lemcke K."/>
            <person name="Mayer K.F.X."/>
            <person name="Quetier F."/>
            <person name="Salanoubat M."/>
        </authorList>
    </citation>
    <scope>NUCLEOTIDE SEQUENCE</scope>
</reference>
<proteinExistence type="predicted"/>
<feature type="compositionally biased region" description="Low complexity" evidence="1">
    <location>
        <begin position="318"/>
        <end position="327"/>
    </location>
</feature>
<organism evidence="2">
    <name type="scientific">Arabidopsis thaliana</name>
    <name type="common">Mouse-ear cress</name>
    <dbReference type="NCBI Taxonomy" id="3702"/>
    <lineage>
        <taxon>Eukaryota</taxon>
        <taxon>Viridiplantae</taxon>
        <taxon>Streptophyta</taxon>
        <taxon>Embryophyta</taxon>
        <taxon>Tracheophyta</taxon>
        <taxon>Spermatophyta</taxon>
        <taxon>Magnoliopsida</taxon>
        <taxon>eudicotyledons</taxon>
        <taxon>Gunneridae</taxon>
        <taxon>Pentapetalae</taxon>
        <taxon>rosids</taxon>
        <taxon>malvids</taxon>
        <taxon>Brassicales</taxon>
        <taxon>Brassicaceae</taxon>
        <taxon>Camelineae</taxon>
        <taxon>Arabidopsis</taxon>
    </lineage>
</organism>